<gene>
    <name evidence="9" type="ORF">GCM10010310_63170</name>
</gene>
<evidence type="ECO:0000256" key="6">
    <source>
        <dbReference type="PROSITE-ProRule" id="PRU01091"/>
    </source>
</evidence>
<dbReference type="InterPro" id="IPR027417">
    <property type="entry name" value="P-loop_NTPase"/>
</dbReference>
<reference evidence="9 10" key="1">
    <citation type="journal article" date="2019" name="Int. J. Syst. Evol. Microbiol.">
        <title>The Global Catalogue of Microorganisms (GCM) 10K type strain sequencing project: providing services to taxonomists for standard genome sequencing and annotation.</title>
        <authorList>
            <consortium name="The Broad Institute Genomics Platform"/>
            <consortium name="The Broad Institute Genome Sequencing Center for Infectious Disease"/>
            <person name="Wu L."/>
            <person name="Ma J."/>
        </authorList>
    </citation>
    <scope>NUCLEOTIDE SEQUENCE [LARGE SCALE GENOMIC DNA]</scope>
    <source>
        <strain evidence="9 10">JCM 4531</strain>
    </source>
</reference>
<dbReference type="Proteomes" id="UP001499989">
    <property type="component" value="Unassembled WGS sequence"/>
</dbReference>
<proteinExistence type="inferred from homology"/>
<dbReference type="PROSITE" id="PS51755">
    <property type="entry name" value="OMPR_PHOB"/>
    <property type="match status" value="1"/>
</dbReference>
<dbReference type="InterPro" id="IPR005158">
    <property type="entry name" value="BTAD"/>
</dbReference>
<feature type="compositionally biased region" description="Basic and acidic residues" evidence="7">
    <location>
        <begin position="659"/>
        <end position="670"/>
    </location>
</feature>
<dbReference type="SUPFAM" id="SSF52540">
    <property type="entry name" value="P-loop containing nucleoside triphosphate hydrolases"/>
    <property type="match status" value="1"/>
</dbReference>
<dbReference type="EMBL" id="BAAASK010000026">
    <property type="protein sequence ID" value="GAA2698068.1"/>
    <property type="molecule type" value="Genomic_DNA"/>
</dbReference>
<dbReference type="PANTHER" id="PTHR35807">
    <property type="entry name" value="TRANSCRIPTIONAL REGULATOR REDD-RELATED"/>
    <property type="match status" value="1"/>
</dbReference>
<comment type="caution">
    <text evidence="9">The sequence shown here is derived from an EMBL/GenBank/DDBJ whole genome shotgun (WGS) entry which is preliminary data.</text>
</comment>
<feature type="region of interest" description="Disordered" evidence="7">
    <location>
        <begin position="638"/>
        <end position="670"/>
    </location>
</feature>
<dbReference type="Pfam" id="PF03704">
    <property type="entry name" value="BTAD"/>
    <property type="match status" value="1"/>
</dbReference>
<keyword evidence="5" id="KW-0804">Transcription</keyword>
<keyword evidence="10" id="KW-1185">Reference proteome</keyword>
<dbReference type="Gene3D" id="1.25.40.10">
    <property type="entry name" value="Tetratricopeptide repeat domain"/>
    <property type="match status" value="1"/>
</dbReference>
<protein>
    <recommendedName>
        <fullName evidence="8">OmpR/PhoB-type domain-containing protein</fullName>
    </recommendedName>
</protein>
<feature type="domain" description="OmpR/PhoB-type" evidence="8">
    <location>
        <begin position="1"/>
        <end position="103"/>
    </location>
</feature>
<dbReference type="Pfam" id="PF13191">
    <property type="entry name" value="AAA_16"/>
    <property type="match status" value="1"/>
</dbReference>
<evidence type="ECO:0000313" key="9">
    <source>
        <dbReference type="EMBL" id="GAA2698068.1"/>
    </source>
</evidence>
<dbReference type="Gene3D" id="3.40.50.300">
    <property type="entry name" value="P-loop containing nucleotide triphosphate hydrolases"/>
    <property type="match status" value="1"/>
</dbReference>
<dbReference type="InterPro" id="IPR036388">
    <property type="entry name" value="WH-like_DNA-bd_sf"/>
</dbReference>
<evidence type="ECO:0000256" key="7">
    <source>
        <dbReference type="SAM" id="MobiDB-lite"/>
    </source>
</evidence>
<evidence type="ECO:0000256" key="2">
    <source>
        <dbReference type="ARBA" id="ARBA00023012"/>
    </source>
</evidence>
<dbReference type="Gene3D" id="1.10.10.10">
    <property type="entry name" value="Winged helix-like DNA-binding domain superfamily/Winged helix DNA-binding domain"/>
    <property type="match status" value="1"/>
</dbReference>
<evidence type="ECO:0000256" key="1">
    <source>
        <dbReference type="ARBA" id="ARBA00005820"/>
    </source>
</evidence>
<name>A0ABN3TB47_9ACTN</name>
<keyword evidence="4 6" id="KW-0238">DNA-binding</keyword>
<evidence type="ECO:0000256" key="3">
    <source>
        <dbReference type="ARBA" id="ARBA00023015"/>
    </source>
</evidence>
<comment type="similarity">
    <text evidence="1">Belongs to the AfsR/DnrI/RedD regulatory family.</text>
</comment>
<evidence type="ECO:0000259" key="8">
    <source>
        <dbReference type="PROSITE" id="PS51755"/>
    </source>
</evidence>
<dbReference type="SMART" id="SM01043">
    <property type="entry name" value="BTAD"/>
    <property type="match status" value="1"/>
</dbReference>
<keyword evidence="3" id="KW-0805">Transcription regulation</keyword>
<dbReference type="InterPro" id="IPR001867">
    <property type="entry name" value="OmpR/PhoB-type_DNA-bd"/>
</dbReference>
<sequence length="670" mass="71559">MNAKDDHTMWYGMLGPVVVRHGRTSLDLGPRQRRLLLTRLLIEDGRPVSLAELCHSLWGDEQPTAAVSSIRAHISRLRSVLDPDRKSRSSVLVSGAAGYALAVPREARDTTAFEGHVLRARDAYAQEQLPLARAEIDTALGLWRGPALGEAAEEPFALREGARLNAARQDARELLAAILIAQGDLVPAVSVAEQLTVGAPLREVSWSLLMRALYAAGRPVEALRQYDRFRTMLARELGLDPSPGLRDLHIAVLRHDSAALGLPRSPRTPTTLSGIPPVARTPLVGRSRETARLQTLLGEAAAGQSRWAVVSGEPGSGKTRLLDEFAAQAAKAGFAVTRASGGHALSRGKTVTLRCAVTQLADGLRGSGEDADMPDEGGEDVLTALVRQIARVPTLCVIDDLDWATSDVHHQLCRLSRLLRNVPVMVVCALDDTQSPAVSGLLAELARRDTTWLRLGALSTDDVAALLAARGERASPADSEELRRRSEGNPFVLGELLKLSPPQRTGPGASVPDAVRSTVQARLAELHAPARTMLTYAAVDGGLLDVALLAGVQGLPREQILRQVDDSASRRLVVWDADSTAPAGGHYRLPGLVHDVLVDSLATSSRHLLHSAIARELIGRKDTDPDRLAGHVRAAGPMAPATVAGPTGRTRPCAPRRPASRDAAEVRAIG</sequence>
<dbReference type="PANTHER" id="PTHR35807:SF1">
    <property type="entry name" value="TRANSCRIPTIONAL REGULATOR REDD"/>
    <property type="match status" value="1"/>
</dbReference>
<dbReference type="InterPro" id="IPR016032">
    <property type="entry name" value="Sig_transdc_resp-reg_C-effctor"/>
</dbReference>
<dbReference type="Pfam" id="PF00486">
    <property type="entry name" value="Trans_reg_C"/>
    <property type="match status" value="1"/>
</dbReference>
<accession>A0ABN3TB47</accession>
<dbReference type="SMART" id="SM00862">
    <property type="entry name" value="Trans_reg_C"/>
    <property type="match status" value="1"/>
</dbReference>
<dbReference type="InterPro" id="IPR041664">
    <property type="entry name" value="AAA_16"/>
</dbReference>
<dbReference type="SUPFAM" id="SSF46894">
    <property type="entry name" value="C-terminal effector domain of the bipartite response regulators"/>
    <property type="match status" value="1"/>
</dbReference>
<keyword evidence="2" id="KW-0902">Two-component regulatory system</keyword>
<dbReference type="SUPFAM" id="SSF48452">
    <property type="entry name" value="TPR-like"/>
    <property type="match status" value="1"/>
</dbReference>
<evidence type="ECO:0000256" key="4">
    <source>
        <dbReference type="ARBA" id="ARBA00023125"/>
    </source>
</evidence>
<evidence type="ECO:0000313" key="10">
    <source>
        <dbReference type="Proteomes" id="UP001499989"/>
    </source>
</evidence>
<dbReference type="InterPro" id="IPR011990">
    <property type="entry name" value="TPR-like_helical_dom_sf"/>
</dbReference>
<dbReference type="CDD" id="cd15831">
    <property type="entry name" value="BTAD"/>
    <property type="match status" value="1"/>
</dbReference>
<evidence type="ECO:0000256" key="5">
    <source>
        <dbReference type="ARBA" id="ARBA00023163"/>
    </source>
</evidence>
<organism evidence="9 10">
    <name type="scientific">Streptomyces violaceolatus</name>
    <dbReference type="NCBI Taxonomy" id="67378"/>
    <lineage>
        <taxon>Bacteria</taxon>
        <taxon>Bacillati</taxon>
        <taxon>Actinomycetota</taxon>
        <taxon>Actinomycetes</taxon>
        <taxon>Kitasatosporales</taxon>
        <taxon>Streptomycetaceae</taxon>
        <taxon>Streptomyces</taxon>
        <taxon>Streptomyces violaceoruber group</taxon>
    </lineage>
</organism>
<dbReference type="InterPro" id="IPR051677">
    <property type="entry name" value="AfsR-DnrI-RedD_regulator"/>
</dbReference>
<feature type="DNA-binding region" description="OmpR/PhoB-type" evidence="6">
    <location>
        <begin position="1"/>
        <end position="103"/>
    </location>
</feature>
<dbReference type="RefSeq" id="WP_319123572.1">
    <property type="nucleotide sequence ID" value="NZ_BAAASK010000026.1"/>
</dbReference>